<organism evidence="2 3">
    <name type="scientific">Rhizopus microsporus ATCC 52813</name>
    <dbReference type="NCBI Taxonomy" id="1340429"/>
    <lineage>
        <taxon>Eukaryota</taxon>
        <taxon>Fungi</taxon>
        <taxon>Fungi incertae sedis</taxon>
        <taxon>Mucoromycota</taxon>
        <taxon>Mucoromycotina</taxon>
        <taxon>Mucoromycetes</taxon>
        <taxon>Mucorales</taxon>
        <taxon>Mucorineae</taxon>
        <taxon>Rhizopodaceae</taxon>
        <taxon>Rhizopus</taxon>
    </lineage>
</organism>
<protein>
    <submittedName>
        <fullName evidence="2">Uncharacterized protein</fullName>
    </submittedName>
</protein>
<evidence type="ECO:0000256" key="1">
    <source>
        <dbReference type="SAM" id="MobiDB-lite"/>
    </source>
</evidence>
<gene>
    <name evidence="2" type="ORF">RHIMIDRAFT_293490</name>
</gene>
<feature type="compositionally biased region" description="Basic and acidic residues" evidence="1">
    <location>
        <begin position="61"/>
        <end position="70"/>
    </location>
</feature>
<dbReference type="EMBL" id="KZ303854">
    <property type="protein sequence ID" value="PHZ10720.1"/>
    <property type="molecule type" value="Genomic_DNA"/>
</dbReference>
<feature type="compositionally biased region" description="Basic residues" evidence="1">
    <location>
        <begin position="47"/>
        <end position="60"/>
    </location>
</feature>
<sequence length="185" mass="21282">MSNNQSRIYTLRFIDCNSMIHEDFLSQQKLGDQKQQDVQEAEDSIPTRRKRARYPRRKKGKDAARRARRRVDPENLVFTRTTSKRFERIPTLYRWQNSFPTTLIVILSKAKYMPTTIAVASTPTSGVAIGFLVAHRDTQMSDYGHTEAQIIELIQRYTAQAGRDKSTEDALPSVILDDLEESSSK</sequence>
<dbReference type="RefSeq" id="XP_023464428.1">
    <property type="nucleotide sequence ID" value="XM_023613988.1"/>
</dbReference>
<keyword evidence="3" id="KW-1185">Reference proteome</keyword>
<evidence type="ECO:0000313" key="3">
    <source>
        <dbReference type="Proteomes" id="UP000242254"/>
    </source>
</evidence>
<dbReference type="GeneID" id="35444977"/>
<accession>A0A2G4SPN2</accession>
<dbReference type="Proteomes" id="UP000242254">
    <property type="component" value="Unassembled WGS sequence"/>
</dbReference>
<evidence type="ECO:0000313" key="2">
    <source>
        <dbReference type="EMBL" id="PHZ10720.1"/>
    </source>
</evidence>
<reference evidence="2 3" key="1">
    <citation type="journal article" date="2016" name="Proc. Natl. Acad. Sci. U.S.A.">
        <title>Lipid metabolic changes in an early divergent fungus govern the establishment of a mutualistic symbiosis with endobacteria.</title>
        <authorList>
            <person name="Lastovetsky O.A."/>
            <person name="Gaspar M.L."/>
            <person name="Mondo S.J."/>
            <person name="LaButti K.M."/>
            <person name="Sandor L."/>
            <person name="Grigoriev I.V."/>
            <person name="Henry S.A."/>
            <person name="Pawlowska T.E."/>
        </authorList>
    </citation>
    <scope>NUCLEOTIDE SEQUENCE [LARGE SCALE GENOMIC DNA]</scope>
    <source>
        <strain evidence="2 3">ATCC 52813</strain>
    </source>
</reference>
<proteinExistence type="predicted"/>
<feature type="region of interest" description="Disordered" evidence="1">
    <location>
        <begin position="28"/>
        <end position="70"/>
    </location>
</feature>
<name>A0A2G4SPN2_RHIZD</name>
<dbReference type="AlphaFoldDB" id="A0A2G4SPN2"/>